<dbReference type="KEGG" id="msho:MSHO_27560"/>
<name>A0A7I7LBJ4_9MYCO</name>
<dbReference type="AlphaFoldDB" id="A0A7I7LBJ4"/>
<keyword evidence="2" id="KW-1185">Reference proteome</keyword>
<organism evidence="1 2">
    <name type="scientific">Mycobacterium shottsii</name>
    <dbReference type="NCBI Taxonomy" id="133549"/>
    <lineage>
        <taxon>Bacteria</taxon>
        <taxon>Bacillati</taxon>
        <taxon>Actinomycetota</taxon>
        <taxon>Actinomycetes</taxon>
        <taxon>Mycobacteriales</taxon>
        <taxon>Mycobacteriaceae</taxon>
        <taxon>Mycobacterium</taxon>
        <taxon>Mycobacterium ulcerans group</taxon>
    </lineage>
</organism>
<dbReference type="EMBL" id="AP022572">
    <property type="protein sequence ID" value="BBX57411.1"/>
    <property type="molecule type" value="Genomic_DNA"/>
</dbReference>
<evidence type="ECO:0000313" key="2">
    <source>
        <dbReference type="Proteomes" id="UP000467164"/>
    </source>
</evidence>
<proteinExistence type="predicted"/>
<protein>
    <submittedName>
        <fullName evidence="1">Uncharacterized protein</fullName>
    </submittedName>
</protein>
<accession>A0A7I7LBJ4</accession>
<evidence type="ECO:0000313" key="1">
    <source>
        <dbReference type="EMBL" id="BBX57411.1"/>
    </source>
</evidence>
<reference evidence="1 2" key="1">
    <citation type="journal article" date="2019" name="Emerg. Microbes Infect.">
        <title>Comprehensive subspecies identification of 175 nontuberculous mycobacteria species based on 7547 genomic profiles.</title>
        <authorList>
            <person name="Matsumoto Y."/>
            <person name="Kinjo T."/>
            <person name="Motooka D."/>
            <person name="Nabeya D."/>
            <person name="Jung N."/>
            <person name="Uechi K."/>
            <person name="Horii T."/>
            <person name="Iida T."/>
            <person name="Fujita J."/>
            <person name="Nakamura S."/>
        </authorList>
    </citation>
    <scope>NUCLEOTIDE SEQUENCE [LARGE SCALE GENOMIC DNA]</scope>
    <source>
        <strain evidence="1 2">JCM 12657</strain>
    </source>
</reference>
<gene>
    <name evidence="1" type="ORF">MSHO_27560</name>
</gene>
<sequence>MQAGAGLDVLAGRRAELLVLCGHCLPLRGAGRDRSLGRLEQQRNPIAALQWLCGQTRPGHRPHLNRTVLGGRDSTGQFEYLIEVLGFEYVVSARDLGAFGERAVGNDRRIRAPVICAASAAGSSASPPRIAEAAWTWNAS</sequence>
<dbReference type="Proteomes" id="UP000467164">
    <property type="component" value="Chromosome"/>
</dbReference>